<dbReference type="PANTHER" id="PTHR33116">
    <property type="entry name" value="REVERSE TRANSCRIPTASE ZINC-BINDING DOMAIN-CONTAINING PROTEIN-RELATED-RELATED"/>
    <property type="match status" value="1"/>
</dbReference>
<dbReference type="AlphaFoldDB" id="A0AAN8Y4K1"/>
<comment type="caution">
    <text evidence="1">The sequence shown here is derived from an EMBL/GenBank/DDBJ whole genome shotgun (WGS) entry which is preliminary data.</text>
</comment>
<keyword evidence="2" id="KW-1185">Reference proteome</keyword>
<dbReference type="Proteomes" id="UP001371456">
    <property type="component" value="Unassembled WGS sequence"/>
</dbReference>
<evidence type="ECO:0000313" key="1">
    <source>
        <dbReference type="EMBL" id="KAK6779470.1"/>
    </source>
</evidence>
<name>A0AAN8Y4K1_SOLBU</name>
<proteinExistence type="predicted"/>
<dbReference type="PANTHER" id="PTHR33116:SF67">
    <property type="entry name" value="REVERSE TRANSCRIPTASE"/>
    <property type="match status" value="1"/>
</dbReference>
<gene>
    <name evidence="1" type="ORF">RDI58_021654</name>
</gene>
<dbReference type="EMBL" id="JBANQN010000009">
    <property type="protein sequence ID" value="KAK6779470.1"/>
    <property type="molecule type" value="Genomic_DNA"/>
</dbReference>
<organism evidence="1 2">
    <name type="scientific">Solanum bulbocastanum</name>
    <name type="common">Wild potato</name>
    <dbReference type="NCBI Taxonomy" id="147425"/>
    <lineage>
        <taxon>Eukaryota</taxon>
        <taxon>Viridiplantae</taxon>
        <taxon>Streptophyta</taxon>
        <taxon>Embryophyta</taxon>
        <taxon>Tracheophyta</taxon>
        <taxon>Spermatophyta</taxon>
        <taxon>Magnoliopsida</taxon>
        <taxon>eudicotyledons</taxon>
        <taxon>Gunneridae</taxon>
        <taxon>Pentapetalae</taxon>
        <taxon>asterids</taxon>
        <taxon>lamiids</taxon>
        <taxon>Solanales</taxon>
        <taxon>Solanaceae</taxon>
        <taxon>Solanoideae</taxon>
        <taxon>Solaneae</taxon>
        <taxon>Solanum</taxon>
    </lineage>
</organism>
<evidence type="ECO:0000313" key="2">
    <source>
        <dbReference type="Proteomes" id="UP001371456"/>
    </source>
</evidence>
<protein>
    <submittedName>
        <fullName evidence="1">Uncharacterized protein</fullName>
    </submittedName>
</protein>
<reference evidence="1 2" key="1">
    <citation type="submission" date="2024-02" db="EMBL/GenBank/DDBJ databases">
        <title>de novo genome assembly of Solanum bulbocastanum strain 11H21.</title>
        <authorList>
            <person name="Hosaka A.J."/>
        </authorList>
    </citation>
    <scope>NUCLEOTIDE SEQUENCE [LARGE SCALE GENOMIC DNA]</scope>
    <source>
        <tissue evidence="1">Young leaves</tissue>
    </source>
</reference>
<accession>A0AAN8Y4K1</accession>
<sequence length="118" mass="13798">MTLNPPKKVLELIHQIFVKFFWGNMGGIKEKNWVAWKELCFPKAEGDLGFRSLHDVNDALFAKLWWNFRVSTKSLCAKYVWNKYCKKFHPVMVASSGASQFDNWTRQGALYYTEGERA</sequence>